<dbReference type="Proteomes" id="UP000031972">
    <property type="component" value="Unassembled WGS sequence"/>
</dbReference>
<dbReference type="InterPro" id="IPR047135">
    <property type="entry name" value="YsiQ"/>
</dbReference>
<dbReference type="PANTHER" id="PTHR42925">
    <property type="entry name" value="MULTIDRUG AND TOXIN EFFLUX PROTEIN MATE FAMILY"/>
    <property type="match status" value="1"/>
</dbReference>
<dbReference type="OrthoDB" id="9780160at2"/>
<feature type="transmembrane region" description="Helical" evidence="7">
    <location>
        <begin position="127"/>
        <end position="146"/>
    </location>
</feature>
<evidence type="ECO:0000256" key="6">
    <source>
        <dbReference type="ARBA" id="ARBA00023136"/>
    </source>
</evidence>
<feature type="transmembrane region" description="Helical" evidence="7">
    <location>
        <begin position="382"/>
        <end position="402"/>
    </location>
</feature>
<evidence type="ECO:0000313" key="8">
    <source>
        <dbReference type="EMBL" id="KIL47378.1"/>
    </source>
</evidence>
<dbReference type="EMBL" id="JXRR01000014">
    <property type="protein sequence ID" value="KIL47378.1"/>
    <property type="molecule type" value="Genomic_DNA"/>
</dbReference>
<dbReference type="Pfam" id="PF01554">
    <property type="entry name" value="MatE"/>
    <property type="match status" value="2"/>
</dbReference>
<feature type="transmembrane region" description="Helical" evidence="7">
    <location>
        <begin position="87"/>
        <end position="107"/>
    </location>
</feature>
<dbReference type="InterPro" id="IPR002528">
    <property type="entry name" value="MATE_fam"/>
</dbReference>
<feature type="transmembrane region" description="Helical" evidence="7">
    <location>
        <begin position="190"/>
        <end position="211"/>
    </location>
</feature>
<dbReference type="CDD" id="cd13134">
    <property type="entry name" value="MATE_like_8"/>
    <property type="match status" value="1"/>
</dbReference>
<comment type="caution">
    <text evidence="8">The sequence shown here is derived from an EMBL/GenBank/DDBJ whole genome shotgun (WGS) entry which is preliminary data.</text>
</comment>
<feature type="transmembrane region" description="Helical" evidence="7">
    <location>
        <begin position="346"/>
        <end position="370"/>
    </location>
</feature>
<reference evidence="8 9" key="1">
    <citation type="submission" date="2015-01" db="EMBL/GenBank/DDBJ databases">
        <title>Jeotgalibacillus campisalis genome sequencing.</title>
        <authorList>
            <person name="Goh K.M."/>
            <person name="Chan K.-G."/>
            <person name="Yaakop A.S."/>
            <person name="Ee R."/>
            <person name="Gan H.M."/>
            <person name="Chan C.S."/>
        </authorList>
    </citation>
    <scope>NUCLEOTIDE SEQUENCE [LARGE SCALE GENOMIC DNA]</scope>
    <source>
        <strain evidence="8 9">SF-57</strain>
    </source>
</reference>
<evidence type="ECO:0000256" key="7">
    <source>
        <dbReference type="SAM" id="Phobius"/>
    </source>
</evidence>
<evidence type="ECO:0000256" key="2">
    <source>
        <dbReference type="ARBA" id="ARBA00022448"/>
    </source>
</evidence>
<dbReference type="GO" id="GO:0015297">
    <property type="term" value="F:antiporter activity"/>
    <property type="evidence" value="ECO:0007669"/>
    <property type="project" value="InterPro"/>
</dbReference>
<protein>
    <submittedName>
        <fullName evidence="8">Transporter</fullName>
    </submittedName>
</protein>
<keyword evidence="6 7" id="KW-0472">Membrane</keyword>
<feature type="transmembrane region" description="Helical" evidence="7">
    <location>
        <begin position="246"/>
        <end position="264"/>
    </location>
</feature>
<name>A0A0C2VTQ8_9BACL</name>
<accession>A0A0C2VTQ8</accession>
<comment type="subcellular location">
    <subcellularLocation>
        <location evidence="1">Cell membrane</location>
        <topology evidence="1">Multi-pass membrane protein</topology>
    </subcellularLocation>
</comment>
<evidence type="ECO:0000313" key="9">
    <source>
        <dbReference type="Proteomes" id="UP000031972"/>
    </source>
</evidence>
<evidence type="ECO:0000256" key="3">
    <source>
        <dbReference type="ARBA" id="ARBA00022475"/>
    </source>
</evidence>
<dbReference type="GO" id="GO:0005886">
    <property type="term" value="C:plasma membrane"/>
    <property type="evidence" value="ECO:0007669"/>
    <property type="project" value="UniProtKB-SubCell"/>
</dbReference>
<organism evidence="8 9">
    <name type="scientific">Jeotgalibacillus campisalis</name>
    <dbReference type="NCBI Taxonomy" id="220754"/>
    <lineage>
        <taxon>Bacteria</taxon>
        <taxon>Bacillati</taxon>
        <taxon>Bacillota</taxon>
        <taxon>Bacilli</taxon>
        <taxon>Bacillales</taxon>
        <taxon>Caryophanaceae</taxon>
        <taxon>Jeotgalibacillus</taxon>
    </lineage>
</organism>
<feature type="transmembrane region" description="Helical" evidence="7">
    <location>
        <begin position="317"/>
        <end position="340"/>
    </location>
</feature>
<dbReference type="InterPro" id="IPR048279">
    <property type="entry name" value="MdtK-like"/>
</dbReference>
<gene>
    <name evidence="8" type="ORF">KR50_15450</name>
</gene>
<dbReference type="GO" id="GO:0042910">
    <property type="term" value="F:xenobiotic transmembrane transporter activity"/>
    <property type="evidence" value="ECO:0007669"/>
    <property type="project" value="InterPro"/>
</dbReference>
<dbReference type="NCBIfam" id="TIGR00797">
    <property type="entry name" value="matE"/>
    <property type="match status" value="1"/>
</dbReference>
<keyword evidence="5 7" id="KW-1133">Transmembrane helix</keyword>
<feature type="transmembrane region" description="Helical" evidence="7">
    <location>
        <begin position="276"/>
        <end position="296"/>
    </location>
</feature>
<keyword evidence="2" id="KW-0813">Transport</keyword>
<keyword evidence="4 7" id="KW-0812">Transmembrane</keyword>
<dbReference type="PANTHER" id="PTHR42925:SF1">
    <property type="entry name" value="VIRULENCE FACTOR MVIN"/>
    <property type="match status" value="1"/>
</dbReference>
<keyword evidence="3" id="KW-1003">Cell membrane</keyword>
<sequence>MKKPVRLTLFALTWPIFIEISLHMLMGNADTLMLSQYSDNSVAAVGVANQILFLLIVMFGFIASGTSILIAQYIGGSRERSAAEISVVSLAANFAFGAFLSLLIILFDEWILKLMDIPLELLSESSFYLTFVGGFLFVQALIMTTGSILRSYGHTKDAMYVTLIMNIINVIGNYFLIFGPFGFPVLGVEGVAYSTVGSRIIGFIIIFIILLQRLPNQLPFKELFSLPYSHIKNLLKIGIPSAGEQLSYNASQLVITAFIAMIGTEAITTKVYTQNIMMFIFLFAVAISQGSQILIGRMVGAGEYEQAYKRCIKSLKISILLSIVMAVLFSFFSKQLFGLFTNNPDIISVGSILILLTILLEPGRSFNLVVINALRAAGDVRFPAYVGIVFMWGIAALFSYFLGIVMGFGLIGIWIAFICDEWIRGLIMLKRWRSRIWVRKQFVSSKNGVDA</sequence>
<proteinExistence type="predicted"/>
<dbReference type="AlphaFoldDB" id="A0A0C2VTQ8"/>
<dbReference type="PATRIC" id="fig|220754.4.peg.1568"/>
<feature type="transmembrane region" description="Helical" evidence="7">
    <location>
        <begin position="51"/>
        <end position="75"/>
    </location>
</feature>
<dbReference type="PIRSF" id="PIRSF006603">
    <property type="entry name" value="DinF"/>
    <property type="match status" value="1"/>
</dbReference>
<keyword evidence="9" id="KW-1185">Reference proteome</keyword>
<evidence type="ECO:0000256" key="5">
    <source>
        <dbReference type="ARBA" id="ARBA00022989"/>
    </source>
</evidence>
<dbReference type="RefSeq" id="WP_041056839.1">
    <property type="nucleotide sequence ID" value="NZ_JXRR01000014.1"/>
</dbReference>
<feature type="transmembrane region" description="Helical" evidence="7">
    <location>
        <begin position="158"/>
        <end position="178"/>
    </location>
</feature>
<evidence type="ECO:0000256" key="4">
    <source>
        <dbReference type="ARBA" id="ARBA00022692"/>
    </source>
</evidence>
<evidence type="ECO:0000256" key="1">
    <source>
        <dbReference type="ARBA" id="ARBA00004651"/>
    </source>
</evidence>